<comment type="caution">
    <text evidence="3">The sequence shown here is derived from an EMBL/GenBank/DDBJ whole genome shotgun (WGS) entry which is preliminary data.</text>
</comment>
<dbReference type="SUPFAM" id="SSF48317">
    <property type="entry name" value="Acid phosphatase/Vanadium-dependent haloperoxidase"/>
    <property type="match status" value="1"/>
</dbReference>
<feature type="transmembrane region" description="Helical" evidence="1">
    <location>
        <begin position="91"/>
        <end position="113"/>
    </location>
</feature>
<keyword evidence="1" id="KW-1133">Transmembrane helix</keyword>
<dbReference type="PANTHER" id="PTHR14969:SF13">
    <property type="entry name" value="AT30094P"/>
    <property type="match status" value="1"/>
</dbReference>
<gene>
    <name evidence="3" type="ORF">SAMN04488061_3087</name>
</gene>
<reference evidence="3 4" key="1">
    <citation type="submission" date="2016-10" db="EMBL/GenBank/DDBJ databases">
        <authorList>
            <person name="Varghese N."/>
            <person name="Submissions S."/>
        </authorList>
    </citation>
    <scope>NUCLEOTIDE SEQUENCE [LARGE SCALE GENOMIC DNA]</scope>
    <source>
        <strain evidence="3 4">CGMCC 1.6497</strain>
    </source>
</reference>
<dbReference type="SMART" id="SM00014">
    <property type="entry name" value="acidPPc"/>
    <property type="match status" value="1"/>
</dbReference>
<accession>A0A1H0SYW7</accession>
<protein>
    <submittedName>
        <fullName evidence="3">Undecaprenyl-diphosphatase</fullName>
    </submittedName>
</protein>
<dbReference type="Gene3D" id="1.20.144.10">
    <property type="entry name" value="Phosphatidic acid phosphatase type 2/haloperoxidase"/>
    <property type="match status" value="2"/>
</dbReference>
<evidence type="ECO:0000259" key="2">
    <source>
        <dbReference type="SMART" id="SM00014"/>
    </source>
</evidence>
<evidence type="ECO:0000256" key="1">
    <source>
        <dbReference type="SAM" id="Phobius"/>
    </source>
</evidence>
<keyword evidence="1" id="KW-0812">Transmembrane</keyword>
<keyword evidence="4" id="KW-1185">Reference proteome</keyword>
<dbReference type="CDD" id="cd03392">
    <property type="entry name" value="PAP2_like_2"/>
    <property type="match status" value="1"/>
</dbReference>
<evidence type="ECO:0000313" key="4">
    <source>
        <dbReference type="Proteomes" id="UP000198795"/>
    </source>
</evidence>
<dbReference type="Pfam" id="PF01569">
    <property type="entry name" value="PAP2"/>
    <property type="match status" value="1"/>
</dbReference>
<organism evidence="3 4">
    <name type="scientific">Filomicrobium insigne</name>
    <dbReference type="NCBI Taxonomy" id="418854"/>
    <lineage>
        <taxon>Bacteria</taxon>
        <taxon>Pseudomonadati</taxon>
        <taxon>Pseudomonadota</taxon>
        <taxon>Alphaproteobacteria</taxon>
        <taxon>Hyphomicrobiales</taxon>
        <taxon>Hyphomicrobiaceae</taxon>
        <taxon>Filomicrobium</taxon>
    </lineage>
</organism>
<keyword evidence="1" id="KW-0472">Membrane</keyword>
<evidence type="ECO:0000313" key="3">
    <source>
        <dbReference type="EMBL" id="SDP46741.1"/>
    </source>
</evidence>
<feature type="domain" description="Phosphatidic acid phosphatase type 2/haloperoxidase" evidence="2">
    <location>
        <begin position="119"/>
        <end position="233"/>
    </location>
</feature>
<feature type="transmembrane region" description="Helical" evidence="1">
    <location>
        <begin position="31"/>
        <end position="54"/>
    </location>
</feature>
<name>A0A1H0SYW7_9HYPH</name>
<dbReference type="InterPro" id="IPR036938">
    <property type="entry name" value="PAP2/HPO_sf"/>
</dbReference>
<feature type="transmembrane region" description="Helical" evidence="1">
    <location>
        <begin position="218"/>
        <end position="239"/>
    </location>
</feature>
<proteinExistence type="predicted"/>
<feature type="transmembrane region" description="Helical" evidence="1">
    <location>
        <begin position="191"/>
        <end position="212"/>
    </location>
</feature>
<dbReference type="RefSeq" id="WP_090229959.1">
    <property type="nucleotide sequence ID" value="NZ_FNJC01000004.1"/>
</dbReference>
<dbReference type="InterPro" id="IPR000326">
    <property type="entry name" value="PAP2/HPO"/>
</dbReference>
<dbReference type="EMBL" id="FNJC01000004">
    <property type="protein sequence ID" value="SDP46741.1"/>
    <property type="molecule type" value="Genomic_DNA"/>
</dbReference>
<feature type="transmembrane region" description="Helical" evidence="1">
    <location>
        <begin position="120"/>
        <end position="141"/>
    </location>
</feature>
<dbReference type="PANTHER" id="PTHR14969">
    <property type="entry name" value="SPHINGOSINE-1-PHOSPHATE PHOSPHOHYDROLASE"/>
    <property type="match status" value="1"/>
</dbReference>
<sequence length="249" mass="27259">MADDQGAAPRSTVERRNLLRRLASVRQIEKLPMFFLASLAVLTFVFVQIAALVFSGNSRNFDEWLLRAMRAPGDNGGPIGPAWLEGTVRDFTALGSTGVVVLIVVISALFLLITRKGHSALYVVLAVVGGTLLNNLLKIGFGRPRPDIITRGTEVHTLSFPSGHSMMSAVVYLTLGMLLARSQPDPRVKIFIFSVCVLLTLMIGLSRIYLGVHWPTDVLAGWTLGAGWALLCWMLMLWLQGQGQVESDR</sequence>
<feature type="transmembrane region" description="Helical" evidence="1">
    <location>
        <begin position="161"/>
        <end position="179"/>
    </location>
</feature>
<dbReference type="Proteomes" id="UP000198795">
    <property type="component" value="Unassembled WGS sequence"/>
</dbReference>